<protein>
    <recommendedName>
        <fullName evidence="4">Chorismate dehydratase</fullName>
        <ecNumber evidence="4">4.2.1.151</ecNumber>
    </recommendedName>
    <alternativeName>
        <fullName evidence="4">Menaquinone biosynthetic enzyme MqnA</fullName>
    </alternativeName>
</protein>
<evidence type="ECO:0000256" key="4">
    <source>
        <dbReference type="HAMAP-Rule" id="MF_00995"/>
    </source>
</evidence>
<dbReference type="UniPathway" id="UPA00079"/>
<name>A0A3B7ML57_9BACT</name>
<dbReference type="PANTHER" id="PTHR37690:SF1">
    <property type="entry name" value="CHORISMATE DEHYDRATASE"/>
    <property type="match status" value="1"/>
</dbReference>
<sequence>MFYYLCAVKLNQLEKIKVGIVNYLNAKPLVYGLKQSSVIHDIELIADYPANIARQLLEGTIDIGLVPVAVIPHLKEHYINTDWCIGCDGPVASVCLFSEVPVEQIETVLLDYQSRTSVALAKILLREHWKIQPRLVDTKTDFRTDIKGTTAGVVIGDRALEQRNKSAYVYDLGEAWKQMTGLPFVFAAWVSNKKLPDAFIAAFNQANEAGVNMIPSVVATTPYPVFDLHTYYTHFINYQLDQPKREALQLFLAKLTEHTKEPVVMEQK</sequence>
<accession>A0A3B7ML57</accession>
<dbReference type="KEGG" id="pseg:D3H65_08435"/>
<dbReference type="CDD" id="cd13634">
    <property type="entry name" value="PBP2_Sco4506"/>
    <property type="match status" value="1"/>
</dbReference>
<comment type="function">
    <text evidence="4">Catalyzes the dehydration of chorismate into 3-[(1-carboxyvinyl)oxy]benzoate, a step in the biosynthesis of menaquinone (MK, vitamin K2).</text>
</comment>
<dbReference type="GO" id="GO:0016836">
    <property type="term" value="F:hydro-lyase activity"/>
    <property type="evidence" value="ECO:0007669"/>
    <property type="project" value="UniProtKB-UniRule"/>
</dbReference>
<comment type="catalytic activity">
    <reaction evidence="4">
        <text>chorismate = 3-[(1-carboxyvinyl)-oxy]benzoate + H2O</text>
        <dbReference type="Rhea" id="RHEA:40051"/>
        <dbReference type="ChEBI" id="CHEBI:15377"/>
        <dbReference type="ChEBI" id="CHEBI:29748"/>
        <dbReference type="ChEBI" id="CHEBI:76981"/>
        <dbReference type="EC" id="4.2.1.151"/>
    </reaction>
</comment>
<dbReference type="OrthoDB" id="9810112at2"/>
<dbReference type="AlphaFoldDB" id="A0A3B7ML57"/>
<keyword evidence="6" id="KW-1185">Reference proteome</keyword>
<evidence type="ECO:0000256" key="2">
    <source>
        <dbReference type="ARBA" id="ARBA00022428"/>
    </source>
</evidence>
<gene>
    <name evidence="4" type="primary">mqnA</name>
    <name evidence="5" type="ORF">D3H65_08435</name>
</gene>
<evidence type="ECO:0000256" key="1">
    <source>
        <dbReference type="ARBA" id="ARBA00004863"/>
    </source>
</evidence>
<comment type="pathway">
    <text evidence="1 4">Quinol/quinone metabolism; menaquinone biosynthesis.</text>
</comment>
<dbReference type="EC" id="4.2.1.151" evidence="4"/>
<dbReference type="Gene3D" id="3.40.190.10">
    <property type="entry name" value="Periplasmic binding protein-like II"/>
    <property type="match status" value="2"/>
</dbReference>
<dbReference type="Pfam" id="PF02621">
    <property type="entry name" value="VitK2_biosynth"/>
    <property type="match status" value="1"/>
</dbReference>
<evidence type="ECO:0000256" key="3">
    <source>
        <dbReference type="ARBA" id="ARBA00023239"/>
    </source>
</evidence>
<dbReference type="PANTHER" id="PTHR37690">
    <property type="entry name" value="CHORISMATE DEHYDRATASE"/>
    <property type="match status" value="1"/>
</dbReference>
<organism evidence="5 6">
    <name type="scientific">Paraflavitalea soli</name>
    <dbReference type="NCBI Taxonomy" id="2315862"/>
    <lineage>
        <taxon>Bacteria</taxon>
        <taxon>Pseudomonadati</taxon>
        <taxon>Bacteroidota</taxon>
        <taxon>Chitinophagia</taxon>
        <taxon>Chitinophagales</taxon>
        <taxon>Chitinophagaceae</taxon>
        <taxon>Paraflavitalea</taxon>
    </lineage>
</organism>
<dbReference type="GO" id="GO:0009234">
    <property type="term" value="P:menaquinone biosynthetic process"/>
    <property type="evidence" value="ECO:0007669"/>
    <property type="project" value="UniProtKB-UniRule"/>
</dbReference>
<reference evidence="5 6" key="1">
    <citation type="submission" date="2018-09" db="EMBL/GenBank/DDBJ databases">
        <title>Genome sequencing of strain 6GH32-13.</title>
        <authorList>
            <person name="Weon H.-Y."/>
            <person name="Heo J."/>
            <person name="Kwon S.-W."/>
        </authorList>
    </citation>
    <scope>NUCLEOTIDE SEQUENCE [LARGE SCALE GENOMIC DNA]</scope>
    <source>
        <strain evidence="5 6">5GH32-13</strain>
    </source>
</reference>
<keyword evidence="2 4" id="KW-0474">Menaquinone biosynthesis</keyword>
<dbReference type="SUPFAM" id="SSF53850">
    <property type="entry name" value="Periplasmic binding protein-like II"/>
    <property type="match status" value="1"/>
</dbReference>
<dbReference type="InterPro" id="IPR003773">
    <property type="entry name" value="Menaquinone_biosynth"/>
</dbReference>
<dbReference type="Proteomes" id="UP000263900">
    <property type="component" value="Chromosome"/>
</dbReference>
<comment type="similarity">
    <text evidence="4">Belongs to the MqnA/MqnD family. MqnA subfamily.</text>
</comment>
<evidence type="ECO:0000313" key="6">
    <source>
        <dbReference type="Proteomes" id="UP000263900"/>
    </source>
</evidence>
<keyword evidence="3 4" id="KW-0456">Lyase</keyword>
<proteinExistence type="inferred from homology"/>
<dbReference type="InterPro" id="IPR030868">
    <property type="entry name" value="MqnA"/>
</dbReference>
<dbReference type="HAMAP" id="MF_00995">
    <property type="entry name" value="MqnA"/>
    <property type="match status" value="1"/>
</dbReference>
<dbReference type="EMBL" id="CP032157">
    <property type="protein sequence ID" value="AXY74009.1"/>
    <property type="molecule type" value="Genomic_DNA"/>
</dbReference>
<evidence type="ECO:0000313" key="5">
    <source>
        <dbReference type="EMBL" id="AXY74009.1"/>
    </source>
</evidence>